<dbReference type="InterPro" id="IPR009057">
    <property type="entry name" value="Homeodomain-like_sf"/>
</dbReference>
<dbReference type="SUPFAM" id="SSF52172">
    <property type="entry name" value="CheY-like"/>
    <property type="match status" value="1"/>
</dbReference>
<dbReference type="InterPro" id="IPR050595">
    <property type="entry name" value="Bact_response_regulator"/>
</dbReference>
<evidence type="ECO:0000256" key="1">
    <source>
        <dbReference type="ARBA" id="ARBA00022553"/>
    </source>
</evidence>
<keyword evidence="5" id="KW-1185">Reference proteome</keyword>
<name>A0ABT5K8W8_9BURK</name>
<dbReference type="Pfam" id="PF02954">
    <property type="entry name" value="HTH_8"/>
    <property type="match status" value="1"/>
</dbReference>
<accession>A0ABT5K8W8</accession>
<feature type="modified residue" description="4-aspartylphosphate" evidence="2">
    <location>
        <position position="60"/>
    </location>
</feature>
<dbReference type="Gene3D" id="3.40.50.2300">
    <property type="match status" value="1"/>
</dbReference>
<dbReference type="Pfam" id="PF00072">
    <property type="entry name" value="Response_reg"/>
    <property type="match status" value="1"/>
</dbReference>
<protein>
    <submittedName>
        <fullName evidence="4">Response regulator</fullName>
    </submittedName>
</protein>
<dbReference type="InterPro" id="IPR002197">
    <property type="entry name" value="HTH_Fis"/>
</dbReference>
<evidence type="ECO:0000313" key="5">
    <source>
        <dbReference type="Proteomes" id="UP001221189"/>
    </source>
</evidence>
<dbReference type="RefSeq" id="WP_273598836.1">
    <property type="nucleotide sequence ID" value="NZ_JAQQXT010000001.1"/>
</dbReference>
<dbReference type="SUPFAM" id="SSF46689">
    <property type="entry name" value="Homeodomain-like"/>
    <property type="match status" value="1"/>
</dbReference>
<dbReference type="PROSITE" id="PS50110">
    <property type="entry name" value="RESPONSE_REGULATORY"/>
    <property type="match status" value="1"/>
</dbReference>
<gene>
    <name evidence="4" type="ORF">PRZ03_02315</name>
</gene>
<dbReference type="EMBL" id="JAQQXT010000001">
    <property type="protein sequence ID" value="MDC8770390.1"/>
    <property type="molecule type" value="Genomic_DNA"/>
</dbReference>
<dbReference type="Gene3D" id="1.10.10.60">
    <property type="entry name" value="Homeodomain-like"/>
    <property type="match status" value="1"/>
</dbReference>
<proteinExistence type="predicted"/>
<feature type="domain" description="Response regulatory" evidence="3">
    <location>
        <begin position="11"/>
        <end position="130"/>
    </location>
</feature>
<evidence type="ECO:0000259" key="3">
    <source>
        <dbReference type="PROSITE" id="PS50110"/>
    </source>
</evidence>
<dbReference type="PANTHER" id="PTHR44591">
    <property type="entry name" value="STRESS RESPONSE REGULATOR PROTEIN 1"/>
    <property type="match status" value="1"/>
</dbReference>
<dbReference type="InterPro" id="IPR001789">
    <property type="entry name" value="Sig_transdc_resp-reg_receiver"/>
</dbReference>
<dbReference type="PRINTS" id="PR01590">
    <property type="entry name" value="HTHFIS"/>
</dbReference>
<dbReference type="PANTHER" id="PTHR44591:SF3">
    <property type="entry name" value="RESPONSE REGULATORY DOMAIN-CONTAINING PROTEIN"/>
    <property type="match status" value="1"/>
</dbReference>
<dbReference type="InterPro" id="IPR011006">
    <property type="entry name" value="CheY-like_superfamily"/>
</dbReference>
<keyword evidence="1 2" id="KW-0597">Phosphoprotein</keyword>
<comment type="caution">
    <text evidence="4">The sequence shown here is derived from an EMBL/GenBank/DDBJ whole genome shotgun (WGS) entry which is preliminary data.</text>
</comment>
<organism evidence="4 5">
    <name type="scientific">Roseateles albus</name>
    <dbReference type="NCBI Taxonomy" id="2987525"/>
    <lineage>
        <taxon>Bacteria</taxon>
        <taxon>Pseudomonadati</taxon>
        <taxon>Pseudomonadota</taxon>
        <taxon>Betaproteobacteria</taxon>
        <taxon>Burkholderiales</taxon>
        <taxon>Sphaerotilaceae</taxon>
        <taxon>Roseateles</taxon>
    </lineage>
</organism>
<dbReference type="SMART" id="SM00448">
    <property type="entry name" value="REC"/>
    <property type="match status" value="1"/>
</dbReference>
<sequence>MKEPDTLPDHSILLLDDDPGVGLAAQLLLQRRVAPITCLRRPAELMAAIAKLRPSVLLLDLNFGPGRTEGEQGLQLLAEVQKLSAPPVVIVMTAYADIELAVQALRRGAFDFITKPWDNVRLIATCREALERFGQQPASVLEVSSESTEPARSLAAQERAALLAAMAAAEGNLSAAARTLGLSRAALYRRLDKHGL</sequence>
<evidence type="ECO:0000256" key="2">
    <source>
        <dbReference type="PROSITE-ProRule" id="PRU00169"/>
    </source>
</evidence>
<dbReference type="Proteomes" id="UP001221189">
    <property type="component" value="Unassembled WGS sequence"/>
</dbReference>
<evidence type="ECO:0000313" key="4">
    <source>
        <dbReference type="EMBL" id="MDC8770390.1"/>
    </source>
</evidence>
<reference evidence="4 5" key="1">
    <citation type="submission" date="2022-10" db="EMBL/GenBank/DDBJ databases">
        <title>Paucibacter sp. hw1 Genome sequencing.</title>
        <authorList>
            <person name="Park S."/>
        </authorList>
    </citation>
    <scope>NUCLEOTIDE SEQUENCE [LARGE SCALE GENOMIC DNA]</scope>
    <source>
        <strain evidence="5">hw1</strain>
    </source>
</reference>